<evidence type="ECO:0000313" key="3">
    <source>
        <dbReference type="EMBL" id="MCD9561454.1"/>
    </source>
</evidence>
<accession>A0ABS8UTS4</accession>
<feature type="coiled-coil region" evidence="1">
    <location>
        <begin position="21"/>
        <end position="48"/>
    </location>
</feature>
<protein>
    <submittedName>
        <fullName evidence="3">Uncharacterized protein</fullName>
    </submittedName>
</protein>
<comment type="caution">
    <text evidence="3">The sequence shown here is derived from an EMBL/GenBank/DDBJ whole genome shotgun (WGS) entry which is preliminary data.</text>
</comment>
<keyword evidence="4" id="KW-1185">Reference proteome</keyword>
<dbReference type="Proteomes" id="UP000823775">
    <property type="component" value="Unassembled WGS sequence"/>
</dbReference>
<keyword evidence="1" id="KW-0175">Coiled coil</keyword>
<reference evidence="3 4" key="1">
    <citation type="journal article" date="2021" name="BMC Genomics">
        <title>Datura genome reveals duplications of psychoactive alkaloid biosynthetic genes and high mutation rate following tissue culture.</title>
        <authorList>
            <person name="Rajewski A."/>
            <person name="Carter-House D."/>
            <person name="Stajich J."/>
            <person name="Litt A."/>
        </authorList>
    </citation>
    <scope>NUCLEOTIDE SEQUENCE [LARGE SCALE GENOMIC DNA]</scope>
    <source>
        <strain evidence="3">AR-01</strain>
    </source>
</reference>
<sequence>MTGNSTEETGLIDIAIRDSIVIDQNELIAQLVQQVAEMRKEIRQTRDLAKLAIATSTPASIERRPFPSFPSLSSPLPNYFPSHTTTPISSMTKSPTIDLSIQNPLNASS</sequence>
<dbReference type="EMBL" id="JACEIK010002480">
    <property type="protein sequence ID" value="MCD9561454.1"/>
    <property type="molecule type" value="Genomic_DNA"/>
</dbReference>
<feature type="region of interest" description="Disordered" evidence="2">
    <location>
        <begin position="83"/>
        <end position="109"/>
    </location>
</feature>
<evidence type="ECO:0000256" key="1">
    <source>
        <dbReference type="SAM" id="Coils"/>
    </source>
</evidence>
<proteinExistence type="predicted"/>
<name>A0ABS8UTS4_DATST</name>
<evidence type="ECO:0000313" key="4">
    <source>
        <dbReference type="Proteomes" id="UP000823775"/>
    </source>
</evidence>
<evidence type="ECO:0000256" key="2">
    <source>
        <dbReference type="SAM" id="MobiDB-lite"/>
    </source>
</evidence>
<gene>
    <name evidence="3" type="ORF">HAX54_020576</name>
</gene>
<organism evidence="3 4">
    <name type="scientific">Datura stramonium</name>
    <name type="common">Jimsonweed</name>
    <name type="synonym">Common thornapple</name>
    <dbReference type="NCBI Taxonomy" id="4076"/>
    <lineage>
        <taxon>Eukaryota</taxon>
        <taxon>Viridiplantae</taxon>
        <taxon>Streptophyta</taxon>
        <taxon>Embryophyta</taxon>
        <taxon>Tracheophyta</taxon>
        <taxon>Spermatophyta</taxon>
        <taxon>Magnoliopsida</taxon>
        <taxon>eudicotyledons</taxon>
        <taxon>Gunneridae</taxon>
        <taxon>Pentapetalae</taxon>
        <taxon>asterids</taxon>
        <taxon>lamiids</taxon>
        <taxon>Solanales</taxon>
        <taxon>Solanaceae</taxon>
        <taxon>Solanoideae</taxon>
        <taxon>Datureae</taxon>
        <taxon>Datura</taxon>
    </lineage>
</organism>